<dbReference type="PANTHER" id="PTHR42850:SF2">
    <property type="entry name" value="BLL5683 PROTEIN"/>
    <property type="match status" value="1"/>
</dbReference>
<dbReference type="InterPro" id="IPR029052">
    <property type="entry name" value="Metallo-depent_PP-like"/>
</dbReference>
<dbReference type="Proteomes" id="UP001157733">
    <property type="component" value="Chromosome"/>
</dbReference>
<dbReference type="CDD" id="cd00838">
    <property type="entry name" value="MPP_superfamily"/>
    <property type="match status" value="1"/>
</dbReference>
<proteinExistence type="inferred from homology"/>
<evidence type="ECO:0000256" key="1">
    <source>
        <dbReference type="ARBA" id="ARBA00008950"/>
    </source>
</evidence>
<organism evidence="3 4">
    <name type="scientific">Nitrospina watsonii</name>
    <dbReference type="NCBI Taxonomy" id="1323948"/>
    <lineage>
        <taxon>Bacteria</taxon>
        <taxon>Pseudomonadati</taxon>
        <taxon>Nitrospinota/Tectimicrobiota group</taxon>
        <taxon>Nitrospinota</taxon>
        <taxon>Nitrospinia</taxon>
        <taxon>Nitrospinales</taxon>
        <taxon>Nitrospinaceae</taxon>
        <taxon>Nitrospina</taxon>
    </lineage>
</organism>
<evidence type="ECO:0000313" key="3">
    <source>
        <dbReference type="EMBL" id="CAI2718006.1"/>
    </source>
</evidence>
<feature type="domain" description="Calcineurin-like phosphoesterase" evidence="2">
    <location>
        <begin position="1"/>
        <end position="206"/>
    </location>
</feature>
<accession>A0ABM9HD75</accession>
<dbReference type="Pfam" id="PF12850">
    <property type="entry name" value="Metallophos_2"/>
    <property type="match status" value="1"/>
</dbReference>
<dbReference type="PIRSF" id="PIRSF000883">
    <property type="entry name" value="Pesterase_MJ0912"/>
    <property type="match status" value="1"/>
</dbReference>
<dbReference type="InterPro" id="IPR050126">
    <property type="entry name" value="Ap4A_hydrolase"/>
</dbReference>
<dbReference type="RefSeq" id="WP_282010917.1">
    <property type="nucleotide sequence ID" value="NZ_OX336137.1"/>
</dbReference>
<dbReference type="EMBL" id="OX336137">
    <property type="protein sequence ID" value="CAI2718006.1"/>
    <property type="molecule type" value="Genomic_DNA"/>
</dbReference>
<keyword evidence="4" id="KW-1185">Reference proteome</keyword>
<dbReference type="InterPro" id="IPR024654">
    <property type="entry name" value="Calcineurin-like_PHP_lpxH"/>
</dbReference>
<gene>
    <name evidence="3" type="ORF">NSPWAT_1147</name>
</gene>
<sequence>MKFLILSDLHSNQESLKEFIRLSETLPHDKIICLGDLVGYNANPNEIVEWVREHADLALAGNHDYAVVEKTDTRYFNPYALKACEWTREALTMDNFKFLQSLPAIEKKYRITWAHSSPFEPEEWHYITNPYDGADNFPAFDTQLCFVGHTHRPLILKQEPDGNVEAGLSDVYELEPDSRYIINVGSLGQPRDGNPQASFVSYDTDTQTVEFHRFDYDMESTQEKIHDEGLPTFLADRLSAGV</sequence>
<dbReference type="SUPFAM" id="SSF56300">
    <property type="entry name" value="Metallo-dependent phosphatases"/>
    <property type="match status" value="1"/>
</dbReference>
<evidence type="ECO:0000313" key="4">
    <source>
        <dbReference type="Proteomes" id="UP001157733"/>
    </source>
</evidence>
<comment type="similarity">
    <text evidence="1">Belongs to the metallophosphoesterase superfamily. YfcE family.</text>
</comment>
<name>A0ABM9HD75_9BACT</name>
<evidence type="ECO:0000259" key="2">
    <source>
        <dbReference type="Pfam" id="PF12850"/>
    </source>
</evidence>
<dbReference type="InterPro" id="IPR011152">
    <property type="entry name" value="Pesterase_MJ0912"/>
</dbReference>
<protein>
    <submittedName>
        <fullName evidence="3">Metallophos_2 domain-containing protein</fullName>
    </submittedName>
</protein>
<dbReference type="Gene3D" id="3.60.21.10">
    <property type="match status" value="1"/>
</dbReference>
<dbReference type="PANTHER" id="PTHR42850">
    <property type="entry name" value="METALLOPHOSPHOESTERASE"/>
    <property type="match status" value="1"/>
</dbReference>
<reference evidence="3 4" key="1">
    <citation type="submission" date="2022-09" db="EMBL/GenBank/DDBJ databases">
        <authorList>
            <person name="Kop L."/>
        </authorList>
    </citation>
    <scope>NUCLEOTIDE SEQUENCE [LARGE SCALE GENOMIC DNA]</scope>
    <source>
        <strain evidence="3 4">347</strain>
    </source>
</reference>